<dbReference type="PROSITE" id="PS00330">
    <property type="entry name" value="HEMOLYSIN_CALCIUM"/>
    <property type="match status" value="2"/>
</dbReference>
<organism evidence="3 4">
    <name type="scientific">Okeania hirsuta</name>
    <dbReference type="NCBI Taxonomy" id="1458930"/>
    <lineage>
        <taxon>Bacteria</taxon>
        <taxon>Bacillati</taxon>
        <taxon>Cyanobacteriota</taxon>
        <taxon>Cyanophyceae</taxon>
        <taxon>Oscillatoriophycideae</taxon>
        <taxon>Oscillatoriales</taxon>
        <taxon>Microcoleaceae</taxon>
        <taxon>Okeania</taxon>
    </lineage>
</organism>
<evidence type="ECO:0000256" key="2">
    <source>
        <dbReference type="ARBA" id="ARBA00022525"/>
    </source>
</evidence>
<evidence type="ECO:0000313" key="3">
    <source>
        <dbReference type="EMBL" id="RQH33771.1"/>
    </source>
</evidence>
<keyword evidence="4" id="KW-1185">Reference proteome</keyword>
<dbReference type="Proteomes" id="UP000269154">
    <property type="component" value="Unassembled WGS sequence"/>
</dbReference>
<dbReference type="RefSeq" id="WP_375339398.1">
    <property type="nucleotide sequence ID" value="NZ_CAWOLW010000047.1"/>
</dbReference>
<reference evidence="3 4" key="1">
    <citation type="journal article" date="2018" name="ACS Chem. Biol.">
        <title>Ketoreductase domain dysfunction expands chemodiversity: malyngamide biosynthesis in the cyanobacterium Okeania hirsuta.</title>
        <authorList>
            <person name="Moss N.A."/>
            <person name="Leao T."/>
            <person name="Rankin M."/>
            <person name="McCullough T.M."/>
            <person name="Qu P."/>
            <person name="Korobeynikov A."/>
            <person name="Smith J.L."/>
            <person name="Gerwick L."/>
            <person name="Gerwick W.H."/>
        </authorList>
    </citation>
    <scope>NUCLEOTIDE SEQUENCE [LARGE SCALE GENOMIC DNA]</scope>
    <source>
        <strain evidence="3 4">PAB10Feb10-1</strain>
    </source>
</reference>
<dbReference type="PANTHER" id="PTHR38340:SF1">
    <property type="entry name" value="S-LAYER PROTEIN"/>
    <property type="match status" value="1"/>
</dbReference>
<gene>
    <name evidence="3" type="ORF">D5R40_21265</name>
</gene>
<accession>A0A3N6PGH1</accession>
<dbReference type="SUPFAM" id="SSF51120">
    <property type="entry name" value="beta-Roll"/>
    <property type="match status" value="1"/>
</dbReference>
<dbReference type="GO" id="GO:0005576">
    <property type="term" value="C:extracellular region"/>
    <property type="evidence" value="ECO:0007669"/>
    <property type="project" value="UniProtKB-SubCell"/>
</dbReference>
<name>A0A3N6PGH1_9CYAN</name>
<protein>
    <recommendedName>
        <fullName evidence="5">Calcium-binding protein</fullName>
    </recommendedName>
</protein>
<sequence length="183" mass="19098">SDDVIDVFEISDAEPDSSFAIMGLAGDDEISGGNATDILSGNEGDDIVSGRDGEDLIRAGKGDDILIGGKGDDIIIGDHGADILTGGLGADSFILRADIVDGIDEIDQADLITDFNVADNDQIVVIANFIPSEGLTYELFDDDTVIRLSDSGFILGVVSDTSIEEVENNIVAVSADDYALRLG</sequence>
<dbReference type="InterPro" id="IPR050557">
    <property type="entry name" value="RTX_toxin/Mannuronan_C5-epim"/>
</dbReference>
<evidence type="ECO:0000256" key="1">
    <source>
        <dbReference type="ARBA" id="ARBA00004613"/>
    </source>
</evidence>
<dbReference type="InterPro" id="IPR011049">
    <property type="entry name" value="Serralysin-like_metalloprot_C"/>
</dbReference>
<comment type="caution">
    <text evidence="3">The sequence shown here is derived from an EMBL/GenBank/DDBJ whole genome shotgun (WGS) entry which is preliminary data.</text>
</comment>
<proteinExistence type="predicted"/>
<keyword evidence="2" id="KW-0964">Secreted</keyword>
<dbReference type="Pfam" id="PF00353">
    <property type="entry name" value="HemolysinCabind"/>
    <property type="match status" value="2"/>
</dbReference>
<dbReference type="EMBL" id="RCBY01000140">
    <property type="protein sequence ID" value="RQH33771.1"/>
    <property type="molecule type" value="Genomic_DNA"/>
</dbReference>
<evidence type="ECO:0000313" key="4">
    <source>
        <dbReference type="Proteomes" id="UP000269154"/>
    </source>
</evidence>
<dbReference type="Gene3D" id="2.150.10.10">
    <property type="entry name" value="Serralysin-like metalloprotease, C-terminal"/>
    <property type="match status" value="1"/>
</dbReference>
<dbReference type="GO" id="GO:0005509">
    <property type="term" value="F:calcium ion binding"/>
    <property type="evidence" value="ECO:0007669"/>
    <property type="project" value="InterPro"/>
</dbReference>
<comment type="subcellular location">
    <subcellularLocation>
        <location evidence="1">Secreted</location>
    </subcellularLocation>
</comment>
<dbReference type="PRINTS" id="PR00313">
    <property type="entry name" value="CABNDNGRPT"/>
</dbReference>
<dbReference type="InterPro" id="IPR001343">
    <property type="entry name" value="Hemolysn_Ca-bd"/>
</dbReference>
<dbReference type="InterPro" id="IPR018511">
    <property type="entry name" value="Hemolysin-typ_Ca-bd_CS"/>
</dbReference>
<dbReference type="AlphaFoldDB" id="A0A3N6PGH1"/>
<dbReference type="PANTHER" id="PTHR38340">
    <property type="entry name" value="S-LAYER PROTEIN"/>
    <property type="match status" value="1"/>
</dbReference>
<feature type="non-terminal residue" evidence="3">
    <location>
        <position position="1"/>
    </location>
</feature>
<evidence type="ECO:0008006" key="5">
    <source>
        <dbReference type="Google" id="ProtNLM"/>
    </source>
</evidence>